<name>A0A9P8L7A7_9PEZI</name>
<accession>A0A9P8L7A7</accession>
<proteinExistence type="predicted"/>
<dbReference type="Pfam" id="PF17111">
    <property type="entry name" value="PigL_N"/>
    <property type="match status" value="1"/>
</dbReference>
<gene>
    <name evidence="2" type="ORF">GP486_006633</name>
</gene>
<reference evidence="2" key="1">
    <citation type="submission" date="2021-03" db="EMBL/GenBank/DDBJ databases">
        <title>Comparative genomics and phylogenomic investigation of the class Geoglossomycetes provide insights into ecological specialization and systematics.</title>
        <authorList>
            <person name="Melie T."/>
            <person name="Pirro S."/>
            <person name="Miller A.N."/>
            <person name="Quandt A."/>
        </authorList>
    </citation>
    <scope>NUCLEOTIDE SEQUENCE</scope>
    <source>
        <strain evidence="2">CAQ_001_2017</strain>
    </source>
</reference>
<feature type="domain" description="Azaphilone pigments biosynthesis cluster protein L N-terminal" evidence="1">
    <location>
        <begin position="2"/>
        <end position="220"/>
    </location>
</feature>
<evidence type="ECO:0000313" key="3">
    <source>
        <dbReference type="Proteomes" id="UP000750711"/>
    </source>
</evidence>
<keyword evidence="3" id="KW-1185">Reference proteome</keyword>
<protein>
    <recommendedName>
        <fullName evidence="1">Azaphilone pigments biosynthesis cluster protein L N-terminal domain-containing protein</fullName>
    </recommendedName>
</protein>
<sequence>MTDPLSVTAGIIAVAGLAYSSSKALYELISTIQDAPQVFQDLNQYIAALSQILEALKTNLDGRDTRLSESQIACLQEAKPTLEGCDLACKDFKTKMEGLTIHSHDGRRSFRDSIKLHFQNKSIADFRMRLAGWKESLALALDVALLTSMSASTEAFKALEIKMAAAQVQISADIQVVNTRLEKLLASEPESEEDMQIITQKRGVEEQQKAVLMQCLSLCQAAADGATQTTGHSFRNNKVFGKARATYGNVGHVQANSALHSYDGNSASDKARVVMGNMDGASFLEFMK</sequence>
<dbReference type="Proteomes" id="UP000750711">
    <property type="component" value="Unassembled WGS sequence"/>
</dbReference>
<dbReference type="EMBL" id="JAGHQM010001558">
    <property type="protein sequence ID" value="KAH0553189.1"/>
    <property type="molecule type" value="Genomic_DNA"/>
</dbReference>
<evidence type="ECO:0000259" key="1">
    <source>
        <dbReference type="Pfam" id="PF17111"/>
    </source>
</evidence>
<dbReference type="AlphaFoldDB" id="A0A9P8L7A7"/>
<comment type="caution">
    <text evidence="2">The sequence shown here is derived from an EMBL/GenBank/DDBJ whole genome shotgun (WGS) entry which is preliminary data.</text>
</comment>
<dbReference type="InterPro" id="IPR031348">
    <property type="entry name" value="PigL_N"/>
</dbReference>
<organism evidence="2 3">
    <name type="scientific">Trichoglossum hirsutum</name>
    <dbReference type="NCBI Taxonomy" id="265104"/>
    <lineage>
        <taxon>Eukaryota</taxon>
        <taxon>Fungi</taxon>
        <taxon>Dikarya</taxon>
        <taxon>Ascomycota</taxon>
        <taxon>Pezizomycotina</taxon>
        <taxon>Geoglossomycetes</taxon>
        <taxon>Geoglossales</taxon>
        <taxon>Geoglossaceae</taxon>
        <taxon>Trichoglossum</taxon>
    </lineage>
</organism>
<evidence type="ECO:0000313" key="2">
    <source>
        <dbReference type="EMBL" id="KAH0553189.1"/>
    </source>
</evidence>